<reference evidence="1" key="1">
    <citation type="submission" date="2020-10" db="EMBL/GenBank/DDBJ databases">
        <authorList>
            <person name="Gilroy R."/>
        </authorList>
    </citation>
    <scope>NUCLEOTIDE SEQUENCE</scope>
    <source>
        <strain evidence="1">CHK197-8231</strain>
    </source>
</reference>
<proteinExistence type="predicted"/>
<gene>
    <name evidence="1" type="ORF">IAD49_03565</name>
</gene>
<accession>A0A9D1L3E6</accession>
<organism evidence="1 2">
    <name type="scientific">Candidatus Fimihabitans intestinipullorum</name>
    <dbReference type="NCBI Taxonomy" id="2840820"/>
    <lineage>
        <taxon>Bacteria</taxon>
        <taxon>Bacillati</taxon>
        <taxon>Mycoplasmatota</taxon>
        <taxon>Mycoplasmatota incertae sedis</taxon>
        <taxon>Candidatus Fimihabitans</taxon>
    </lineage>
</organism>
<evidence type="ECO:0000313" key="2">
    <source>
        <dbReference type="Proteomes" id="UP000824087"/>
    </source>
</evidence>
<name>A0A9D1L3E6_9BACT</name>
<dbReference type="AlphaFoldDB" id="A0A9D1L3E6"/>
<dbReference type="Pfam" id="PF21983">
    <property type="entry name" value="NikA-like"/>
    <property type="match status" value="1"/>
</dbReference>
<dbReference type="InterPro" id="IPR053842">
    <property type="entry name" value="NikA-like"/>
</dbReference>
<dbReference type="EMBL" id="DVML01000022">
    <property type="protein sequence ID" value="HIU22640.1"/>
    <property type="molecule type" value="Genomic_DNA"/>
</dbReference>
<reference evidence="1" key="2">
    <citation type="journal article" date="2021" name="PeerJ">
        <title>Extensive microbial diversity within the chicken gut microbiome revealed by metagenomics and culture.</title>
        <authorList>
            <person name="Gilroy R."/>
            <person name="Ravi A."/>
            <person name="Getino M."/>
            <person name="Pursley I."/>
            <person name="Horton D.L."/>
            <person name="Alikhan N.F."/>
            <person name="Baker D."/>
            <person name="Gharbi K."/>
            <person name="Hall N."/>
            <person name="Watson M."/>
            <person name="Adriaenssens E.M."/>
            <person name="Foster-Nyarko E."/>
            <person name="Jarju S."/>
            <person name="Secka A."/>
            <person name="Antonio M."/>
            <person name="Oren A."/>
            <person name="Chaudhuri R.R."/>
            <person name="La Ragione R."/>
            <person name="Hildebrand F."/>
            <person name="Pallen M.J."/>
        </authorList>
    </citation>
    <scope>NUCLEOTIDE SEQUENCE</scope>
    <source>
        <strain evidence="1">CHK197-8231</strain>
    </source>
</reference>
<dbReference type="Proteomes" id="UP000824087">
    <property type="component" value="Unassembled WGS sequence"/>
</dbReference>
<comment type="caution">
    <text evidence="1">The sequence shown here is derived from an EMBL/GenBank/DDBJ whole genome shotgun (WGS) entry which is preliminary data.</text>
</comment>
<sequence length="51" mass="6224">MRKGSKKENGKTRRFSTRLTESEYKEFSEKAEKRKMTKTDYMLYLIKNDKI</sequence>
<evidence type="ECO:0000313" key="1">
    <source>
        <dbReference type="EMBL" id="HIU22640.1"/>
    </source>
</evidence>
<protein>
    <submittedName>
        <fullName evidence="1">Uncharacterized protein</fullName>
    </submittedName>
</protein>